<evidence type="ECO:0000313" key="1">
    <source>
        <dbReference type="EMBL" id="CAI9593930.1"/>
    </source>
</evidence>
<name>A0ABN9FA68_9NEOB</name>
<dbReference type="EMBL" id="CATNWA010016599">
    <property type="protein sequence ID" value="CAI9593930.1"/>
    <property type="molecule type" value="Genomic_DNA"/>
</dbReference>
<keyword evidence="2" id="KW-1185">Reference proteome</keyword>
<sequence>LTTSHPIHVHKRPDTGAEQERVAVYKQPPHSLTMLTPWERAAPRSGARCARRTLIAVRPISDHIIAYY</sequence>
<organism evidence="1 2">
    <name type="scientific">Staurois parvus</name>
    <dbReference type="NCBI Taxonomy" id="386267"/>
    <lineage>
        <taxon>Eukaryota</taxon>
        <taxon>Metazoa</taxon>
        <taxon>Chordata</taxon>
        <taxon>Craniata</taxon>
        <taxon>Vertebrata</taxon>
        <taxon>Euteleostomi</taxon>
        <taxon>Amphibia</taxon>
        <taxon>Batrachia</taxon>
        <taxon>Anura</taxon>
        <taxon>Neobatrachia</taxon>
        <taxon>Ranoidea</taxon>
        <taxon>Ranidae</taxon>
        <taxon>Staurois</taxon>
    </lineage>
</organism>
<reference evidence="1" key="1">
    <citation type="submission" date="2023-05" db="EMBL/GenBank/DDBJ databases">
        <authorList>
            <person name="Stuckert A."/>
        </authorList>
    </citation>
    <scope>NUCLEOTIDE SEQUENCE</scope>
</reference>
<accession>A0ABN9FA68</accession>
<comment type="caution">
    <text evidence="1">The sequence shown here is derived from an EMBL/GenBank/DDBJ whole genome shotgun (WGS) entry which is preliminary data.</text>
</comment>
<proteinExistence type="predicted"/>
<protein>
    <submittedName>
        <fullName evidence="1">Uncharacterized protein</fullName>
    </submittedName>
</protein>
<feature type="non-terminal residue" evidence="1">
    <location>
        <position position="1"/>
    </location>
</feature>
<evidence type="ECO:0000313" key="2">
    <source>
        <dbReference type="Proteomes" id="UP001162483"/>
    </source>
</evidence>
<dbReference type="Proteomes" id="UP001162483">
    <property type="component" value="Unassembled WGS sequence"/>
</dbReference>
<gene>
    <name evidence="1" type="ORF">SPARVUS_LOCUS11649581</name>
</gene>